<comment type="similarity">
    <text evidence="3 10">Belongs to the thioester dehydratase family. FabZ subfamily.</text>
</comment>
<organism evidence="11 12">
    <name type="scientific">Shackletoniella antarctica</name>
    <dbReference type="NCBI Taxonomy" id="268115"/>
    <lineage>
        <taxon>Bacteria</taxon>
        <taxon>Bacillati</taxon>
        <taxon>Cyanobacteriota</taxon>
        <taxon>Cyanophyceae</taxon>
        <taxon>Oculatellales</taxon>
        <taxon>Oculatellaceae</taxon>
        <taxon>Shackletoniella</taxon>
    </lineage>
</organism>
<dbReference type="GO" id="GO:0005737">
    <property type="term" value="C:cytoplasm"/>
    <property type="evidence" value="ECO:0007669"/>
    <property type="project" value="UniProtKB-SubCell"/>
</dbReference>
<dbReference type="Proteomes" id="UP000249081">
    <property type="component" value="Unassembled WGS sequence"/>
</dbReference>
<evidence type="ECO:0000313" key="12">
    <source>
        <dbReference type="Proteomes" id="UP000249081"/>
    </source>
</evidence>
<evidence type="ECO:0000256" key="2">
    <source>
        <dbReference type="ARBA" id="ARBA00004496"/>
    </source>
</evidence>
<dbReference type="InterPro" id="IPR029069">
    <property type="entry name" value="HotDog_dom_sf"/>
</dbReference>
<dbReference type="GO" id="GO:0006633">
    <property type="term" value="P:fatty acid biosynthetic process"/>
    <property type="evidence" value="ECO:0007669"/>
    <property type="project" value="UniProtKB-UniRule"/>
</dbReference>
<dbReference type="NCBIfam" id="TIGR01750">
    <property type="entry name" value="fabZ"/>
    <property type="match status" value="1"/>
</dbReference>
<dbReference type="GO" id="GO:0016020">
    <property type="term" value="C:membrane"/>
    <property type="evidence" value="ECO:0007669"/>
    <property type="project" value="GOC"/>
</dbReference>
<dbReference type="HAMAP" id="MF_00406">
    <property type="entry name" value="FabZ"/>
    <property type="match status" value="1"/>
</dbReference>
<dbReference type="InterPro" id="IPR013114">
    <property type="entry name" value="FabA_FabZ"/>
</dbReference>
<proteinExistence type="inferred from homology"/>
<evidence type="ECO:0000256" key="10">
    <source>
        <dbReference type="HAMAP-Rule" id="MF_00406"/>
    </source>
</evidence>
<comment type="function">
    <text evidence="9 10">Involved in unsaturated fatty acids biosynthesis. Catalyzes the dehydration of short chain beta-hydroxyacyl-ACPs and long chain saturated and unsaturated beta-hydroxyacyl-ACPs.</text>
</comment>
<keyword evidence="7 10" id="KW-0443">Lipid metabolism</keyword>
<feature type="active site" evidence="10">
    <location>
        <position position="77"/>
    </location>
</feature>
<dbReference type="Gene3D" id="3.10.129.10">
    <property type="entry name" value="Hotdog Thioesterase"/>
    <property type="match status" value="1"/>
</dbReference>
<reference evidence="12" key="1">
    <citation type="submission" date="2018-04" db="EMBL/GenBank/DDBJ databases">
        <authorList>
            <person name="Cornet L."/>
        </authorList>
    </citation>
    <scope>NUCLEOTIDE SEQUENCE [LARGE SCALE GENOMIC DNA]</scope>
</reference>
<evidence type="ECO:0000256" key="4">
    <source>
        <dbReference type="ARBA" id="ARBA00022490"/>
    </source>
</evidence>
<dbReference type="InterPro" id="IPR010084">
    <property type="entry name" value="FabZ"/>
</dbReference>
<dbReference type="GO" id="GO:0019171">
    <property type="term" value="F:(3R)-hydroxyacyl-[acyl-carrier-protein] dehydratase activity"/>
    <property type="evidence" value="ECO:0007669"/>
    <property type="project" value="UniProtKB-EC"/>
</dbReference>
<dbReference type="EMBL" id="QBMN01000009">
    <property type="protein sequence ID" value="PZO45246.1"/>
    <property type="molecule type" value="Genomic_DNA"/>
</dbReference>
<dbReference type="GO" id="GO:0009245">
    <property type="term" value="P:lipid A biosynthetic process"/>
    <property type="evidence" value="ECO:0007669"/>
    <property type="project" value="UniProtKB-UniRule"/>
</dbReference>
<dbReference type="AlphaFoldDB" id="A0A2W4WK20"/>
<dbReference type="PANTHER" id="PTHR30272">
    <property type="entry name" value="3-HYDROXYACYL-[ACYL-CARRIER-PROTEIN] DEHYDRATASE"/>
    <property type="match status" value="1"/>
</dbReference>
<evidence type="ECO:0000256" key="3">
    <source>
        <dbReference type="ARBA" id="ARBA00009174"/>
    </source>
</evidence>
<comment type="catalytic activity">
    <reaction evidence="1 10">
        <text>a (3R)-hydroxyacyl-[ACP] = a (2E)-enoyl-[ACP] + H2O</text>
        <dbReference type="Rhea" id="RHEA:13097"/>
        <dbReference type="Rhea" id="RHEA-COMP:9925"/>
        <dbReference type="Rhea" id="RHEA-COMP:9945"/>
        <dbReference type="ChEBI" id="CHEBI:15377"/>
        <dbReference type="ChEBI" id="CHEBI:78784"/>
        <dbReference type="ChEBI" id="CHEBI:78827"/>
        <dbReference type="EC" id="4.2.1.59"/>
    </reaction>
</comment>
<comment type="subcellular location">
    <subcellularLocation>
        <location evidence="2 10">Cytoplasm</location>
    </subcellularLocation>
</comment>
<dbReference type="Pfam" id="PF07977">
    <property type="entry name" value="FabA"/>
    <property type="match status" value="1"/>
</dbReference>
<dbReference type="NCBIfam" id="NF000582">
    <property type="entry name" value="PRK00006.1"/>
    <property type="match status" value="1"/>
</dbReference>
<evidence type="ECO:0000313" key="11">
    <source>
        <dbReference type="EMBL" id="PZO45246.1"/>
    </source>
</evidence>
<dbReference type="PANTHER" id="PTHR30272:SF1">
    <property type="entry name" value="3-HYDROXYACYL-[ACYL-CARRIER-PROTEIN] DEHYDRATASE"/>
    <property type="match status" value="1"/>
</dbReference>
<accession>A0A2W4WK20</accession>
<comment type="caution">
    <text evidence="11">The sequence shown here is derived from an EMBL/GenBank/DDBJ whole genome shotgun (WGS) entry which is preliminary data.</text>
</comment>
<evidence type="ECO:0000256" key="7">
    <source>
        <dbReference type="ARBA" id="ARBA00023098"/>
    </source>
</evidence>
<reference evidence="11 12" key="2">
    <citation type="submission" date="2018-06" db="EMBL/GenBank/DDBJ databases">
        <title>Metagenomic assembly of (sub)arctic Cyanobacteria and their associated microbiome from non-axenic cultures.</title>
        <authorList>
            <person name="Baurain D."/>
        </authorList>
    </citation>
    <scope>NUCLEOTIDE SEQUENCE [LARGE SCALE GENOMIC DNA]</scope>
    <source>
        <strain evidence="11">ULC041bin1</strain>
    </source>
</reference>
<keyword evidence="4 10" id="KW-0963">Cytoplasm</keyword>
<keyword evidence="8 10" id="KW-0456">Lyase</keyword>
<evidence type="ECO:0000256" key="1">
    <source>
        <dbReference type="ARBA" id="ARBA00001055"/>
    </source>
</evidence>
<evidence type="ECO:0000256" key="9">
    <source>
        <dbReference type="ARBA" id="ARBA00025049"/>
    </source>
</evidence>
<keyword evidence="6 10" id="KW-0441">Lipid A biosynthesis</keyword>
<evidence type="ECO:0000256" key="6">
    <source>
        <dbReference type="ARBA" id="ARBA00022556"/>
    </source>
</evidence>
<protein>
    <recommendedName>
        <fullName evidence="10">3-hydroxyacyl-[acyl-carrier-protein] dehydratase FabZ</fullName>
        <ecNumber evidence="10">4.2.1.59</ecNumber>
    </recommendedName>
    <alternativeName>
        <fullName evidence="10">(3R)-hydroxymyristoyl-[acyl-carrier-protein] dehydratase</fullName>
        <shortName evidence="10">(3R)-hydroxymyristoyl-ACP dehydrase</shortName>
    </alternativeName>
    <alternativeName>
        <fullName evidence="10">Beta-hydroxyacyl-ACP dehydratase</fullName>
    </alternativeName>
</protein>
<name>A0A2W4WK20_9CYAN</name>
<dbReference type="FunFam" id="3.10.129.10:FF:000001">
    <property type="entry name" value="3-hydroxyacyl-[acyl-carrier-protein] dehydratase FabZ"/>
    <property type="match status" value="1"/>
</dbReference>
<evidence type="ECO:0000256" key="5">
    <source>
        <dbReference type="ARBA" id="ARBA00022516"/>
    </source>
</evidence>
<dbReference type="EC" id="4.2.1.59" evidence="10"/>
<gene>
    <name evidence="10 11" type="primary">fabZ</name>
    <name evidence="11" type="ORF">DCF17_02290</name>
</gene>
<dbReference type="SUPFAM" id="SSF54637">
    <property type="entry name" value="Thioesterase/thiol ester dehydrase-isomerase"/>
    <property type="match status" value="1"/>
</dbReference>
<evidence type="ECO:0000256" key="8">
    <source>
        <dbReference type="ARBA" id="ARBA00023239"/>
    </source>
</evidence>
<sequence>MIDVTSPSSATSALDSAAAEPVLSAPTKTEFSAEEIYALMPHRYPFALVDRIIDYVPSKQATGLKNVSFNEPHFQGHFPGRPIMPGVLIIEAMAQVGGIVLSQIPNVKGLCVFAGIDKVRFRRPVVPGDQLIITVELLALKRLRFGKMHGRAEVDGQLACEGNLMFSVVDFTPPEK</sequence>
<keyword evidence="5 10" id="KW-0444">Lipid biosynthesis</keyword>
<dbReference type="CDD" id="cd01288">
    <property type="entry name" value="FabZ"/>
    <property type="match status" value="1"/>
</dbReference>